<dbReference type="PANTHER" id="PTHR47506:SF6">
    <property type="entry name" value="HTH-TYPE TRANSCRIPTIONAL REPRESSOR NEMR"/>
    <property type="match status" value="1"/>
</dbReference>
<dbReference type="SUPFAM" id="SSF46689">
    <property type="entry name" value="Homeodomain-like"/>
    <property type="match status" value="1"/>
</dbReference>
<keyword evidence="3" id="KW-0804">Transcription</keyword>
<dbReference type="PROSITE" id="PS50977">
    <property type="entry name" value="HTH_TETR_2"/>
    <property type="match status" value="1"/>
</dbReference>
<organism evidence="6 7">
    <name type="scientific">Pseudomonas eucalypticola</name>
    <dbReference type="NCBI Taxonomy" id="2599595"/>
    <lineage>
        <taxon>Bacteria</taxon>
        <taxon>Pseudomonadati</taxon>
        <taxon>Pseudomonadota</taxon>
        <taxon>Gammaproteobacteria</taxon>
        <taxon>Pseudomonadales</taxon>
        <taxon>Pseudomonadaceae</taxon>
        <taxon>Pseudomonas</taxon>
    </lineage>
</organism>
<protein>
    <submittedName>
        <fullName evidence="6">TetR family transcriptional regulator C-terminal domain-containing protein</fullName>
    </submittedName>
</protein>
<accession>A0A7D5D7W9</accession>
<dbReference type="Pfam" id="PF00440">
    <property type="entry name" value="TetR_N"/>
    <property type="match status" value="1"/>
</dbReference>
<dbReference type="Proteomes" id="UP000509568">
    <property type="component" value="Chromosome"/>
</dbReference>
<dbReference type="AlphaFoldDB" id="A0A7D5D7W9"/>
<evidence type="ECO:0000259" key="5">
    <source>
        <dbReference type="PROSITE" id="PS50977"/>
    </source>
</evidence>
<dbReference type="InterPro" id="IPR001647">
    <property type="entry name" value="HTH_TetR"/>
</dbReference>
<keyword evidence="2 4" id="KW-0238">DNA-binding</keyword>
<evidence type="ECO:0000313" key="6">
    <source>
        <dbReference type="EMBL" id="QKZ04972.1"/>
    </source>
</evidence>
<evidence type="ECO:0000256" key="3">
    <source>
        <dbReference type="ARBA" id="ARBA00023163"/>
    </source>
</evidence>
<dbReference type="Gene3D" id="1.10.357.10">
    <property type="entry name" value="Tetracycline Repressor, domain 2"/>
    <property type="match status" value="1"/>
</dbReference>
<dbReference type="EMBL" id="CP056030">
    <property type="protein sequence ID" value="QKZ04972.1"/>
    <property type="molecule type" value="Genomic_DNA"/>
</dbReference>
<evidence type="ECO:0000256" key="2">
    <source>
        <dbReference type="ARBA" id="ARBA00023125"/>
    </source>
</evidence>
<gene>
    <name evidence="6" type="ORF">HWQ56_14725</name>
</gene>
<dbReference type="RefSeq" id="WP_176570973.1">
    <property type="nucleotide sequence ID" value="NZ_CP056030.1"/>
</dbReference>
<keyword evidence="7" id="KW-1185">Reference proteome</keyword>
<name>A0A7D5D7W9_9PSED</name>
<evidence type="ECO:0000256" key="4">
    <source>
        <dbReference type="PROSITE-ProRule" id="PRU00335"/>
    </source>
</evidence>
<proteinExistence type="predicted"/>
<dbReference type="SUPFAM" id="SSF48498">
    <property type="entry name" value="Tetracyclin repressor-like, C-terminal domain"/>
    <property type="match status" value="1"/>
</dbReference>
<reference evidence="6 7" key="1">
    <citation type="submission" date="2020-06" db="EMBL/GenBank/DDBJ databases">
        <title>Pseudomonas eucalypticola sp. nov., an endophyte of Eucalyptus dunnii leaves with biocontrol ability of eucalyptus leaf blight.</title>
        <authorList>
            <person name="Liu Y."/>
            <person name="Song Z."/>
            <person name="Zeng H."/>
            <person name="Lu M."/>
            <person name="Wang X."/>
            <person name="Lian X."/>
            <person name="Zhang Q."/>
        </authorList>
    </citation>
    <scope>NUCLEOTIDE SEQUENCE [LARGE SCALE GENOMIC DNA]</scope>
    <source>
        <strain evidence="6 7">NP-1</strain>
    </source>
</reference>
<dbReference type="KEGG" id="pez:HWQ56_14725"/>
<sequence>MSKENNSTRARLVAEGLKSMVINGYDGIGLNAILEAAGVPKGSFYYFFKSKEAFAGAVLDAYEAHYGHVRASHFEDTRLSPLQRLRRYFAEAGPLHFAEQPMGGCLYGVFGQLAPARSPAFRQRLAEVFGRWQAQIQAVLAEAQAAGEVNPQLDPRQAAAFLIEAYEGALIRMKVDGNNDAFERFMQFAFAALAV</sequence>
<keyword evidence="1" id="KW-0805">Transcription regulation</keyword>
<dbReference type="Pfam" id="PF16925">
    <property type="entry name" value="TetR_C_13"/>
    <property type="match status" value="1"/>
</dbReference>
<evidence type="ECO:0000313" key="7">
    <source>
        <dbReference type="Proteomes" id="UP000509568"/>
    </source>
</evidence>
<dbReference type="InterPro" id="IPR036271">
    <property type="entry name" value="Tet_transcr_reg_TetR-rel_C_sf"/>
</dbReference>
<feature type="DNA-binding region" description="H-T-H motif" evidence="4">
    <location>
        <begin position="29"/>
        <end position="48"/>
    </location>
</feature>
<evidence type="ECO:0000256" key="1">
    <source>
        <dbReference type="ARBA" id="ARBA00023015"/>
    </source>
</evidence>
<feature type="domain" description="HTH tetR-type" evidence="5">
    <location>
        <begin position="6"/>
        <end position="66"/>
    </location>
</feature>
<dbReference type="PANTHER" id="PTHR47506">
    <property type="entry name" value="TRANSCRIPTIONAL REGULATORY PROTEIN"/>
    <property type="match status" value="1"/>
</dbReference>
<dbReference type="GO" id="GO:0003677">
    <property type="term" value="F:DNA binding"/>
    <property type="evidence" value="ECO:0007669"/>
    <property type="project" value="UniProtKB-UniRule"/>
</dbReference>
<dbReference type="InterPro" id="IPR009057">
    <property type="entry name" value="Homeodomain-like_sf"/>
</dbReference>
<dbReference type="InterPro" id="IPR011075">
    <property type="entry name" value="TetR_C"/>
</dbReference>